<comment type="caution">
    <text evidence="12">The sequence shown here is derived from an EMBL/GenBank/DDBJ whole genome shotgun (WGS) entry which is preliminary data.</text>
</comment>
<evidence type="ECO:0000313" key="13">
    <source>
        <dbReference type="Proteomes" id="UP000776983"/>
    </source>
</evidence>
<evidence type="ECO:0000256" key="9">
    <source>
        <dbReference type="ARBA" id="ARBA00023136"/>
    </source>
</evidence>
<evidence type="ECO:0000259" key="11">
    <source>
        <dbReference type="PROSITE" id="PS50857"/>
    </source>
</evidence>
<dbReference type="EMBL" id="JACDXW010000004">
    <property type="protein sequence ID" value="MCB5363869.1"/>
    <property type="molecule type" value="Genomic_DNA"/>
</dbReference>
<evidence type="ECO:0000256" key="2">
    <source>
        <dbReference type="ARBA" id="ARBA00004651"/>
    </source>
</evidence>
<dbReference type="Proteomes" id="UP000776983">
    <property type="component" value="Unassembled WGS sequence"/>
</dbReference>
<dbReference type="Gene3D" id="2.60.40.420">
    <property type="entry name" value="Cupredoxins - blue copper proteins"/>
    <property type="match status" value="1"/>
</dbReference>
<accession>A0ABS8CCW7</accession>
<dbReference type="SUPFAM" id="SSF49503">
    <property type="entry name" value="Cupredoxins"/>
    <property type="match status" value="1"/>
</dbReference>
<dbReference type="InterPro" id="IPR036257">
    <property type="entry name" value="Cyt_c_oxidase_su2_TM_sf"/>
</dbReference>
<keyword evidence="9 10" id="KW-0472">Membrane</keyword>
<reference evidence="12 13" key="1">
    <citation type="submission" date="2020-07" db="EMBL/GenBank/DDBJ databases">
        <title>Pusillimonas sp. nov., isolated from poultry manure in Taiwan.</title>
        <authorList>
            <person name="Lin S.-Y."/>
            <person name="Tang Y.-S."/>
            <person name="Young C.-C."/>
        </authorList>
    </citation>
    <scope>NUCLEOTIDE SEQUENCE [LARGE SCALE GENOMIC DNA]</scope>
    <source>
        <strain evidence="12 13">CC-YST705</strain>
    </source>
</reference>
<evidence type="ECO:0000256" key="7">
    <source>
        <dbReference type="ARBA" id="ARBA00022982"/>
    </source>
</evidence>
<comment type="similarity">
    <text evidence="3">Belongs to the cytochrome c oxidase subunit 2 family.</text>
</comment>
<name>A0ABS8CCW7_9BURK</name>
<evidence type="ECO:0000256" key="4">
    <source>
        <dbReference type="ARBA" id="ARBA00022448"/>
    </source>
</evidence>
<comment type="subcellular location">
    <subcellularLocation>
        <location evidence="2">Cell membrane</location>
        <topology evidence="2">Multi-pass membrane protein</topology>
    </subcellularLocation>
    <subcellularLocation>
        <location evidence="1">Periplasm</location>
    </subcellularLocation>
</comment>
<gene>
    <name evidence="12" type="ORF">H0484_08915</name>
</gene>
<evidence type="ECO:0000256" key="5">
    <source>
        <dbReference type="ARBA" id="ARBA00022475"/>
    </source>
</evidence>
<evidence type="ECO:0000256" key="1">
    <source>
        <dbReference type="ARBA" id="ARBA00004418"/>
    </source>
</evidence>
<dbReference type="InterPro" id="IPR002429">
    <property type="entry name" value="CcO_II-like_C"/>
</dbReference>
<dbReference type="PANTHER" id="PTHR22888">
    <property type="entry name" value="CYTOCHROME C OXIDASE, SUBUNIT II"/>
    <property type="match status" value="1"/>
</dbReference>
<dbReference type="CDD" id="cd04212">
    <property type="entry name" value="CuRO_UO_II"/>
    <property type="match status" value="1"/>
</dbReference>
<protein>
    <submittedName>
        <fullName evidence="12">Cytochrome ubiquinol oxidase subunit II</fullName>
    </submittedName>
</protein>
<organism evidence="12 13">
    <name type="scientific">Mesopusillimonas faecipullorum</name>
    <dbReference type="NCBI Taxonomy" id="2755040"/>
    <lineage>
        <taxon>Bacteria</taxon>
        <taxon>Pseudomonadati</taxon>
        <taxon>Pseudomonadota</taxon>
        <taxon>Betaproteobacteria</taxon>
        <taxon>Burkholderiales</taxon>
        <taxon>Alcaligenaceae</taxon>
        <taxon>Mesopusillimonas</taxon>
    </lineage>
</organism>
<evidence type="ECO:0000313" key="12">
    <source>
        <dbReference type="EMBL" id="MCB5363869.1"/>
    </source>
</evidence>
<dbReference type="PANTHER" id="PTHR22888:SF18">
    <property type="entry name" value="CYTOCHROME BO(3) UBIQUINOL OXIDASE SUBUNIT 2"/>
    <property type="match status" value="1"/>
</dbReference>
<feature type="domain" description="Cytochrome oxidase subunit II copper A binding" evidence="11">
    <location>
        <begin position="168"/>
        <end position="280"/>
    </location>
</feature>
<keyword evidence="6 10" id="KW-0812">Transmembrane</keyword>
<feature type="transmembrane region" description="Helical" evidence="10">
    <location>
        <begin position="86"/>
        <end position="108"/>
    </location>
</feature>
<keyword evidence="7" id="KW-0249">Electron transport</keyword>
<dbReference type="InterPro" id="IPR008972">
    <property type="entry name" value="Cupredoxin"/>
</dbReference>
<dbReference type="PROSITE" id="PS50857">
    <property type="entry name" value="COX2_CUA"/>
    <property type="match status" value="1"/>
</dbReference>
<feature type="transmembrane region" description="Helical" evidence="10">
    <location>
        <begin position="128"/>
        <end position="152"/>
    </location>
</feature>
<dbReference type="InterPro" id="IPR045187">
    <property type="entry name" value="CcO_II"/>
</dbReference>
<dbReference type="InterPro" id="IPR034227">
    <property type="entry name" value="CuRO_UO_II"/>
</dbReference>
<dbReference type="Gene3D" id="1.10.287.90">
    <property type="match status" value="1"/>
</dbReference>
<sequence length="375" mass="41803">MANLKKSMGSDARMNKFKVRRLFLFGRCQVNHRAWPDGIHRNAVIMMLAVISLLLMCAPVGAEELHMSFLNPQGIIADKQMQHWWLVVAILLAFVALPVFVAVTIIMFRYRYSAAKKAGRKYSPHWNFFAPLEFINWGGPLVIVIIIGTLVWQSTEDLDPYRPIASAEAPTKVQVIGYDWKWLFIYPELGIASVGTLAFPADRPLSMELTTAGNMQSLWVPALGSQIYAMAGMVTKLNYAAYQPGRFLGMNTMYNGDGFHEQKFTAVAMTDANFDQWVEQARTQGQPFNAKAVQTLSQRANQKALSAAFPQASTADGSVYFTEVDKHFFHKVVMQMMEDGVDIPPGYRAPNEKNDALALALLATCSPGSDYVLGE</sequence>
<evidence type="ECO:0000256" key="10">
    <source>
        <dbReference type="SAM" id="Phobius"/>
    </source>
</evidence>
<keyword evidence="8 10" id="KW-1133">Transmembrane helix</keyword>
<keyword evidence="13" id="KW-1185">Reference proteome</keyword>
<evidence type="ECO:0000256" key="3">
    <source>
        <dbReference type="ARBA" id="ARBA00007866"/>
    </source>
</evidence>
<keyword evidence="5" id="KW-1003">Cell membrane</keyword>
<dbReference type="RefSeq" id="WP_226954239.1">
    <property type="nucleotide sequence ID" value="NZ_JACDXW010000004.1"/>
</dbReference>
<evidence type="ECO:0000256" key="8">
    <source>
        <dbReference type="ARBA" id="ARBA00022989"/>
    </source>
</evidence>
<dbReference type="SUPFAM" id="SSF81464">
    <property type="entry name" value="Cytochrome c oxidase subunit II-like, transmembrane region"/>
    <property type="match status" value="1"/>
</dbReference>
<keyword evidence="4" id="KW-0813">Transport</keyword>
<evidence type="ECO:0000256" key="6">
    <source>
        <dbReference type="ARBA" id="ARBA00022692"/>
    </source>
</evidence>
<proteinExistence type="inferred from homology"/>